<reference evidence="1 2" key="1">
    <citation type="submission" date="2013-09" db="EMBL/GenBank/DDBJ databases">
        <title>Genome sequencing of Phaeobacter antarcticus sp. nov. SM1211.</title>
        <authorList>
            <person name="Zhang X.-Y."/>
            <person name="Liu C."/>
            <person name="Chen X.-L."/>
            <person name="Xie B.-B."/>
            <person name="Qin Q.-L."/>
            <person name="Rong J.-C."/>
            <person name="Zhang Y.-Z."/>
        </authorList>
    </citation>
    <scope>NUCLEOTIDE SEQUENCE [LARGE SCALE GENOMIC DNA]</scope>
    <source>
        <strain evidence="1 2">SM1211</strain>
    </source>
</reference>
<protein>
    <submittedName>
        <fullName evidence="1">Uncharacterized protein</fullName>
    </submittedName>
</protein>
<sequence length="77" mass="8690">MLKVKPVAMDNTCPLLFDNFNFSLRFSGCPQPITCVGKKLANLPSLAQILIFNLRPQCDDLLCDALECLRDLRACRF</sequence>
<dbReference type="Proteomes" id="UP000231259">
    <property type="component" value="Unassembled WGS sequence"/>
</dbReference>
<evidence type="ECO:0000313" key="1">
    <source>
        <dbReference type="EMBL" id="PIL18584.1"/>
    </source>
</evidence>
<evidence type="ECO:0000313" key="2">
    <source>
        <dbReference type="Proteomes" id="UP000231259"/>
    </source>
</evidence>
<organism evidence="1 2">
    <name type="scientific">Puniceibacterium antarcticum</name>
    <dbReference type="NCBI Taxonomy" id="1206336"/>
    <lineage>
        <taxon>Bacteria</taxon>
        <taxon>Pseudomonadati</taxon>
        <taxon>Pseudomonadota</taxon>
        <taxon>Alphaproteobacteria</taxon>
        <taxon>Rhodobacterales</taxon>
        <taxon>Paracoccaceae</taxon>
        <taxon>Puniceibacterium</taxon>
    </lineage>
</organism>
<accession>A0A2G8RAM2</accession>
<proteinExistence type="predicted"/>
<dbReference type="EMBL" id="AWWI01000121">
    <property type="protein sequence ID" value="PIL18584.1"/>
    <property type="molecule type" value="Genomic_DNA"/>
</dbReference>
<comment type="caution">
    <text evidence="1">The sequence shown here is derived from an EMBL/GenBank/DDBJ whole genome shotgun (WGS) entry which is preliminary data.</text>
</comment>
<keyword evidence="2" id="KW-1185">Reference proteome</keyword>
<gene>
    <name evidence="1" type="ORF">P775_18595</name>
</gene>
<dbReference type="AlphaFoldDB" id="A0A2G8RAM2"/>
<name>A0A2G8RAM2_9RHOB</name>